<sequence>MLSKHFRMLSQVLLVMLLLGRLGTVVVGIVGECSGAEGGDIGSSIAAADVARSEWVLKVLLGAVHGSSSCSRGCGCYRLRVGQELLHQGMNCSCGQQT</sequence>
<reference evidence="2 3" key="1">
    <citation type="submission" date="2019-09" db="EMBL/GenBank/DDBJ databases">
        <title>A chromosome-level genome assembly of the Chinese tupelo Nyssa sinensis.</title>
        <authorList>
            <person name="Yang X."/>
            <person name="Kang M."/>
            <person name="Yang Y."/>
            <person name="Xiong H."/>
            <person name="Wang M."/>
            <person name="Zhang Z."/>
            <person name="Wang Z."/>
            <person name="Wu H."/>
            <person name="Ma T."/>
            <person name="Liu J."/>
            <person name="Xi Z."/>
        </authorList>
    </citation>
    <scope>NUCLEOTIDE SEQUENCE [LARGE SCALE GENOMIC DNA]</scope>
    <source>
        <strain evidence="2">J267</strain>
        <tissue evidence="2">Leaf</tissue>
    </source>
</reference>
<organism evidence="2 3">
    <name type="scientific">Nyssa sinensis</name>
    <dbReference type="NCBI Taxonomy" id="561372"/>
    <lineage>
        <taxon>Eukaryota</taxon>
        <taxon>Viridiplantae</taxon>
        <taxon>Streptophyta</taxon>
        <taxon>Embryophyta</taxon>
        <taxon>Tracheophyta</taxon>
        <taxon>Spermatophyta</taxon>
        <taxon>Magnoliopsida</taxon>
        <taxon>eudicotyledons</taxon>
        <taxon>Gunneridae</taxon>
        <taxon>Pentapetalae</taxon>
        <taxon>asterids</taxon>
        <taxon>Cornales</taxon>
        <taxon>Nyssaceae</taxon>
        <taxon>Nyssa</taxon>
    </lineage>
</organism>
<evidence type="ECO:0000313" key="2">
    <source>
        <dbReference type="EMBL" id="KAA8531305.1"/>
    </source>
</evidence>
<protein>
    <recommendedName>
        <fullName evidence="4">Secreted protein</fullName>
    </recommendedName>
</protein>
<dbReference type="Proteomes" id="UP000325577">
    <property type="component" value="Linkage Group LG2"/>
</dbReference>
<feature type="chain" id="PRO_5023835413" description="Secreted protein" evidence="1">
    <location>
        <begin position="29"/>
        <end position="98"/>
    </location>
</feature>
<keyword evidence="1" id="KW-0732">Signal</keyword>
<feature type="signal peptide" evidence="1">
    <location>
        <begin position="1"/>
        <end position="28"/>
    </location>
</feature>
<gene>
    <name evidence="2" type="ORF">F0562_006014</name>
</gene>
<accession>A0A5J5AJR7</accession>
<name>A0A5J5AJR7_9ASTE</name>
<dbReference type="AlphaFoldDB" id="A0A5J5AJR7"/>
<evidence type="ECO:0008006" key="4">
    <source>
        <dbReference type="Google" id="ProtNLM"/>
    </source>
</evidence>
<evidence type="ECO:0000256" key="1">
    <source>
        <dbReference type="SAM" id="SignalP"/>
    </source>
</evidence>
<dbReference type="EMBL" id="CM018043">
    <property type="protein sequence ID" value="KAA8531305.1"/>
    <property type="molecule type" value="Genomic_DNA"/>
</dbReference>
<proteinExistence type="predicted"/>
<keyword evidence="3" id="KW-1185">Reference proteome</keyword>
<evidence type="ECO:0000313" key="3">
    <source>
        <dbReference type="Proteomes" id="UP000325577"/>
    </source>
</evidence>